<gene>
    <name evidence="1" type="ORF">Back11_44760</name>
</gene>
<evidence type="ECO:0000313" key="1">
    <source>
        <dbReference type="EMBL" id="BBH23131.1"/>
    </source>
</evidence>
<sequence>MSKSWIERRRNLLIVVPALAIAIGVGALTGVGGSGKNAVYALGESNVQQKSTITVNGKGELQAAPDVAIVNVAVETRALTAKEAQSKNAVEFAGIKKLLFDTYKMASKDVQTVGFYVQPEYTYNNTDGTSKVKGYLATHSLQIKTRDLDGIGKLLDALSVSGANRIDGVQFDTEKQDEYELQTLDKAMANAKAKAQALAKAAGKQLKDVITISQNGVSSTPIFNQRNLAAAPDKSGGMDTSVETGQITLSTDITVVYEMQ</sequence>
<evidence type="ECO:0000313" key="2">
    <source>
        <dbReference type="Proteomes" id="UP000275368"/>
    </source>
</evidence>
<dbReference type="RefSeq" id="WP_164522946.1">
    <property type="nucleotide sequence ID" value="NZ_AP019308.1"/>
</dbReference>
<dbReference type="Pfam" id="PF04402">
    <property type="entry name" value="SIMPL"/>
    <property type="match status" value="1"/>
</dbReference>
<dbReference type="InterPro" id="IPR052022">
    <property type="entry name" value="26kDa_periplasmic_antigen"/>
</dbReference>
<keyword evidence="2" id="KW-1185">Reference proteome</keyword>
<proteinExistence type="predicted"/>
<dbReference type="EMBL" id="AP019308">
    <property type="protein sequence ID" value="BBH23131.1"/>
    <property type="molecule type" value="Genomic_DNA"/>
</dbReference>
<name>A0A3G9JB67_9BACL</name>
<accession>A0A3G9JB67</accession>
<dbReference type="AlphaFoldDB" id="A0A3G9JB67"/>
<dbReference type="PANTHER" id="PTHR34387">
    <property type="entry name" value="SLR1258 PROTEIN"/>
    <property type="match status" value="1"/>
</dbReference>
<dbReference type="PANTHER" id="PTHR34387:SF1">
    <property type="entry name" value="PERIPLASMIC IMMUNOGENIC PROTEIN"/>
    <property type="match status" value="1"/>
</dbReference>
<reference evidence="1 2" key="1">
    <citation type="submission" date="2018-11" db="EMBL/GenBank/DDBJ databases">
        <title>Complete genome sequence of Paenibacillus baekrokdamisoli strain KCTC 33723.</title>
        <authorList>
            <person name="Kang S.W."/>
            <person name="Lee K.C."/>
            <person name="Kim K.K."/>
            <person name="Kim J.S."/>
            <person name="Kim D.S."/>
            <person name="Ko S.H."/>
            <person name="Yang S.H."/>
            <person name="Lee J.S."/>
        </authorList>
    </citation>
    <scope>NUCLEOTIDE SEQUENCE [LARGE SCALE GENOMIC DNA]</scope>
    <source>
        <strain evidence="1 2">KCTC 33723</strain>
    </source>
</reference>
<dbReference type="GO" id="GO:0006974">
    <property type="term" value="P:DNA damage response"/>
    <property type="evidence" value="ECO:0007669"/>
    <property type="project" value="TreeGrafter"/>
</dbReference>
<dbReference type="KEGG" id="pbk:Back11_44760"/>
<dbReference type="Gene3D" id="3.30.110.170">
    <property type="entry name" value="Protein of unknown function (DUF541), domain 1"/>
    <property type="match status" value="1"/>
</dbReference>
<dbReference type="InterPro" id="IPR007497">
    <property type="entry name" value="SIMPL/DUF541"/>
</dbReference>
<organism evidence="1 2">
    <name type="scientific">Paenibacillus baekrokdamisoli</name>
    <dbReference type="NCBI Taxonomy" id="1712516"/>
    <lineage>
        <taxon>Bacteria</taxon>
        <taxon>Bacillati</taxon>
        <taxon>Bacillota</taxon>
        <taxon>Bacilli</taxon>
        <taxon>Bacillales</taxon>
        <taxon>Paenibacillaceae</taxon>
        <taxon>Paenibacillus</taxon>
    </lineage>
</organism>
<protein>
    <submittedName>
        <fullName evidence="1">Uncharacterized protein</fullName>
    </submittedName>
</protein>
<dbReference type="Gene3D" id="3.30.70.2970">
    <property type="entry name" value="Protein of unknown function (DUF541), domain 2"/>
    <property type="match status" value="1"/>
</dbReference>
<dbReference type="Proteomes" id="UP000275368">
    <property type="component" value="Chromosome"/>
</dbReference>